<protein>
    <submittedName>
        <fullName evidence="1">Uncharacterized protein</fullName>
    </submittedName>
</protein>
<dbReference type="RefSeq" id="XP_018291064.1">
    <property type="nucleotide sequence ID" value="XM_018431628.1"/>
</dbReference>
<dbReference type="EMBL" id="KV440982">
    <property type="protein sequence ID" value="OAD73024.1"/>
    <property type="molecule type" value="Genomic_DNA"/>
</dbReference>
<accession>A0A167MJK7</accession>
<reference evidence="2" key="1">
    <citation type="submission" date="2015-06" db="EMBL/GenBank/DDBJ databases">
        <title>Expansion of signal transduction pathways in fungi by whole-genome duplication.</title>
        <authorList>
            <consortium name="DOE Joint Genome Institute"/>
            <person name="Corrochano L.M."/>
            <person name="Kuo A."/>
            <person name="Marcet-Houben M."/>
            <person name="Polaino S."/>
            <person name="Salamov A."/>
            <person name="Villalobos J.M."/>
            <person name="Alvarez M.I."/>
            <person name="Avalos J."/>
            <person name="Benito E.P."/>
            <person name="Benoit I."/>
            <person name="Burger G."/>
            <person name="Camino L.P."/>
            <person name="Canovas D."/>
            <person name="Cerda-Olmedo E."/>
            <person name="Cheng J.-F."/>
            <person name="Dominguez A."/>
            <person name="Elias M."/>
            <person name="Eslava A.P."/>
            <person name="Glaser F."/>
            <person name="Grimwood J."/>
            <person name="Gutierrez G."/>
            <person name="Heitman J."/>
            <person name="Henrissat B."/>
            <person name="Iturriaga E.A."/>
            <person name="Lang B.F."/>
            <person name="Lavin J.L."/>
            <person name="Lee S."/>
            <person name="Li W."/>
            <person name="Lindquist E."/>
            <person name="Lopez-Garcia S."/>
            <person name="Luque E.M."/>
            <person name="Marcos A.T."/>
            <person name="Martin J."/>
            <person name="McCluskey K."/>
            <person name="Medina H.R."/>
            <person name="Miralles-Duran A."/>
            <person name="Miyazaki A."/>
            <person name="Munoz-Torres E."/>
            <person name="Oguiza J.A."/>
            <person name="Ohm R."/>
            <person name="Olmedo M."/>
            <person name="Orejas M."/>
            <person name="Ortiz-Castellanos L."/>
            <person name="Pisabarro A.G."/>
            <person name="Rodriguez-Romero J."/>
            <person name="Ruiz-Herrera J."/>
            <person name="Ruiz-Vazquez R."/>
            <person name="Sanz C."/>
            <person name="Schackwitz W."/>
            <person name="Schmutz J."/>
            <person name="Shahriari M."/>
            <person name="Shelest E."/>
            <person name="Silva-Franco F."/>
            <person name="Soanes D."/>
            <person name="Syed K."/>
            <person name="Tagua V.G."/>
            <person name="Talbot N.J."/>
            <person name="Thon M."/>
            <person name="De vries R.P."/>
            <person name="Wiebenga A."/>
            <person name="Yadav J.S."/>
            <person name="Braun E.L."/>
            <person name="Baker S."/>
            <person name="Garre V."/>
            <person name="Horwitz B."/>
            <person name="Torres-Martinez S."/>
            <person name="Idnurm A."/>
            <person name="Herrera-Estrella A."/>
            <person name="Gabaldon T."/>
            <person name="Grigoriev I.V."/>
        </authorList>
    </citation>
    <scope>NUCLEOTIDE SEQUENCE [LARGE SCALE GENOMIC DNA]</scope>
    <source>
        <strain evidence="2">NRRL 1555(-)</strain>
    </source>
</reference>
<sequence>MFAKSSRFLNLKKFACQIRSKVSLTAMDASNSSPIKRPTPILILETNAPKGWSAEWQNRLSQLGYMSTVAHLSITDKHLGPDERLNMYYKELSDCTKSLSFFPPLFIGHDYESWRVCQKYVSNKPVSGLVLLEPKHSTKTDLPSSEFEPRFPIALVSSLPNSTPPAFLEGWIDHETVNEDNEMFKRMITWMDDVGM</sequence>
<dbReference type="InParanoid" id="A0A167MJK7"/>
<name>A0A167MJK7_PHYB8</name>
<proteinExistence type="predicted"/>
<dbReference type="AlphaFoldDB" id="A0A167MJK7"/>
<keyword evidence="2" id="KW-1185">Reference proteome</keyword>
<dbReference type="Proteomes" id="UP000077315">
    <property type="component" value="Unassembled WGS sequence"/>
</dbReference>
<dbReference type="OrthoDB" id="3365310at2759"/>
<evidence type="ECO:0000313" key="1">
    <source>
        <dbReference type="EMBL" id="OAD73024.1"/>
    </source>
</evidence>
<dbReference type="GeneID" id="28992534"/>
<evidence type="ECO:0000313" key="2">
    <source>
        <dbReference type="Proteomes" id="UP000077315"/>
    </source>
</evidence>
<dbReference type="VEuPathDB" id="FungiDB:PHYBLDRAFT_146338"/>
<gene>
    <name evidence="1" type="ORF">PHYBLDRAFT_146338</name>
</gene>
<organism evidence="1 2">
    <name type="scientific">Phycomyces blakesleeanus (strain ATCC 8743b / DSM 1359 / FGSC 10004 / NBRC 33097 / NRRL 1555)</name>
    <dbReference type="NCBI Taxonomy" id="763407"/>
    <lineage>
        <taxon>Eukaryota</taxon>
        <taxon>Fungi</taxon>
        <taxon>Fungi incertae sedis</taxon>
        <taxon>Mucoromycota</taxon>
        <taxon>Mucoromycotina</taxon>
        <taxon>Mucoromycetes</taxon>
        <taxon>Mucorales</taxon>
        <taxon>Phycomycetaceae</taxon>
        <taxon>Phycomyces</taxon>
    </lineage>
</organism>